<dbReference type="OrthoDB" id="5876177at2759"/>
<name>A0A8S9ZRT2_9BILA</name>
<keyword evidence="2" id="KW-1185">Reference proteome</keyword>
<dbReference type="EMBL" id="JABEBT010000035">
    <property type="protein sequence ID" value="KAF7635976.1"/>
    <property type="molecule type" value="Genomic_DNA"/>
</dbReference>
<organism evidence="1 2">
    <name type="scientific">Meloidogyne graminicola</name>
    <dbReference type="NCBI Taxonomy" id="189291"/>
    <lineage>
        <taxon>Eukaryota</taxon>
        <taxon>Metazoa</taxon>
        <taxon>Ecdysozoa</taxon>
        <taxon>Nematoda</taxon>
        <taxon>Chromadorea</taxon>
        <taxon>Rhabditida</taxon>
        <taxon>Tylenchina</taxon>
        <taxon>Tylenchomorpha</taxon>
        <taxon>Tylenchoidea</taxon>
        <taxon>Meloidogynidae</taxon>
        <taxon>Meloidogyninae</taxon>
        <taxon>Meloidogyne</taxon>
    </lineage>
</organism>
<evidence type="ECO:0000313" key="1">
    <source>
        <dbReference type="EMBL" id="KAF7635976.1"/>
    </source>
</evidence>
<protein>
    <submittedName>
        <fullName evidence="1">Uncharacterized protein</fullName>
    </submittedName>
</protein>
<comment type="caution">
    <text evidence="1">The sequence shown here is derived from an EMBL/GenBank/DDBJ whole genome shotgun (WGS) entry which is preliminary data.</text>
</comment>
<dbReference type="AlphaFoldDB" id="A0A8S9ZRT2"/>
<reference evidence="1" key="1">
    <citation type="journal article" date="2020" name="Ecol. Evol.">
        <title>Genome structure and content of the rice root-knot nematode (Meloidogyne graminicola).</title>
        <authorList>
            <person name="Phan N.T."/>
            <person name="Danchin E.G.J."/>
            <person name="Klopp C."/>
            <person name="Perfus-Barbeoch L."/>
            <person name="Kozlowski D.K."/>
            <person name="Koutsovoulos G.D."/>
            <person name="Lopez-Roques C."/>
            <person name="Bouchez O."/>
            <person name="Zahm M."/>
            <person name="Besnard G."/>
            <person name="Bellafiore S."/>
        </authorList>
    </citation>
    <scope>NUCLEOTIDE SEQUENCE</scope>
    <source>
        <strain evidence="1">VN-18</strain>
    </source>
</reference>
<proteinExistence type="predicted"/>
<accession>A0A8S9ZRT2</accession>
<dbReference type="Proteomes" id="UP000605970">
    <property type="component" value="Unassembled WGS sequence"/>
</dbReference>
<sequence length="164" mass="19377">TNSDEDVLSPTTSWLGTNRHLQAAIAAIDDRLLFYAFVRNWKERNSQLECVFINPPLVQDFNRTEEEVEADRQKPHTWVLPVGNQRPRDMPSMVWLLRTALKIKFEAAYNSYYKNYCNFFVIKKQKKKKTQTQVRAFTYHKLVLSYGGEHSDLLFILSWLVLIY</sequence>
<feature type="non-terminal residue" evidence="1">
    <location>
        <position position="164"/>
    </location>
</feature>
<evidence type="ECO:0000313" key="2">
    <source>
        <dbReference type="Proteomes" id="UP000605970"/>
    </source>
</evidence>
<gene>
    <name evidence="1" type="ORF">Mgra_00004556</name>
</gene>